<dbReference type="HOGENOM" id="CLU_001805_4_0_10"/>
<dbReference type="Gene3D" id="1.20.1050.40">
    <property type="entry name" value="Endopeptidase. Chain P, domain 1"/>
    <property type="match status" value="1"/>
</dbReference>
<evidence type="ECO:0000256" key="7">
    <source>
        <dbReference type="RuleBase" id="RU003435"/>
    </source>
</evidence>
<dbReference type="GO" id="GO:0005829">
    <property type="term" value="C:cytosol"/>
    <property type="evidence" value="ECO:0007669"/>
    <property type="project" value="TreeGrafter"/>
</dbReference>
<dbReference type="InterPro" id="IPR024080">
    <property type="entry name" value="Neurolysin/TOP_N"/>
</dbReference>
<evidence type="ECO:0000256" key="1">
    <source>
        <dbReference type="ARBA" id="ARBA00006040"/>
    </source>
</evidence>
<name>G8R5X4_OWEHD</name>
<dbReference type="InterPro" id="IPR034005">
    <property type="entry name" value="M3A_DCP"/>
</dbReference>
<evidence type="ECO:0000256" key="6">
    <source>
        <dbReference type="ARBA" id="ARBA00023049"/>
    </source>
</evidence>
<reference evidence="9 10" key="1">
    <citation type="journal article" date="2012" name="Stand. Genomic Sci.">
        <title>Genome sequence of the orange-pigmented seawater bacterium Owenweeksia hongkongensis type strain (UST20020801(T)).</title>
        <authorList>
            <person name="Riedel T."/>
            <person name="Held B."/>
            <person name="Nolan M."/>
            <person name="Lucas S."/>
            <person name="Lapidus A."/>
            <person name="Tice H."/>
            <person name="Del Rio T.G."/>
            <person name="Cheng J.F."/>
            <person name="Han C."/>
            <person name="Tapia R."/>
            <person name="Goodwin L.A."/>
            <person name="Pitluck S."/>
            <person name="Liolios K."/>
            <person name="Mavromatis K."/>
            <person name="Pagani I."/>
            <person name="Ivanova N."/>
            <person name="Mikhailova N."/>
            <person name="Pati A."/>
            <person name="Chen A."/>
            <person name="Palaniappan K."/>
            <person name="Rohde M."/>
            <person name="Tindall B.J."/>
            <person name="Detter J.C."/>
            <person name="Goker M."/>
            <person name="Woyke T."/>
            <person name="Bristow J."/>
            <person name="Eisen J.A."/>
            <person name="Markowitz V."/>
            <person name="Hugenholtz P."/>
            <person name="Klenk H.P."/>
            <person name="Kyrpides N.C."/>
        </authorList>
    </citation>
    <scope>NUCLEOTIDE SEQUENCE</scope>
    <source>
        <strain evidence="10">DSM 17368 / JCM 12287 / NRRL B-23963</strain>
    </source>
</reference>
<dbReference type="FunFam" id="3.40.390.10:FF:000009">
    <property type="entry name" value="Oligopeptidase A"/>
    <property type="match status" value="1"/>
</dbReference>
<dbReference type="InterPro" id="IPR001567">
    <property type="entry name" value="Pept_M3A_M3B_dom"/>
</dbReference>
<comment type="similarity">
    <text evidence="1 7">Belongs to the peptidase M3 family.</text>
</comment>
<evidence type="ECO:0000256" key="4">
    <source>
        <dbReference type="ARBA" id="ARBA00022801"/>
    </source>
</evidence>
<dbReference type="InterPro" id="IPR024077">
    <property type="entry name" value="Neurolysin/TOP_dom2"/>
</dbReference>
<keyword evidence="5 7" id="KW-0862">Zinc</keyword>
<dbReference type="InterPro" id="IPR045090">
    <property type="entry name" value="Pept_M3A_M3B"/>
</dbReference>
<gene>
    <name evidence="9" type="ordered locus">Oweho_0100</name>
</gene>
<feature type="domain" description="Peptidase M3A/M3B catalytic" evidence="8">
    <location>
        <begin position="226"/>
        <end position="672"/>
    </location>
</feature>
<keyword evidence="10" id="KW-1185">Reference proteome</keyword>
<dbReference type="OrthoDB" id="9773538at2"/>
<dbReference type="STRING" id="926562.Oweho_0100"/>
<dbReference type="GO" id="GO:0006508">
    <property type="term" value="P:proteolysis"/>
    <property type="evidence" value="ECO:0007669"/>
    <property type="project" value="UniProtKB-KW"/>
</dbReference>
<evidence type="ECO:0000313" key="9">
    <source>
        <dbReference type="EMBL" id="AEV31122.1"/>
    </source>
</evidence>
<dbReference type="Gene3D" id="3.40.390.10">
    <property type="entry name" value="Collagenase (Catalytic Domain)"/>
    <property type="match status" value="1"/>
</dbReference>
<accession>G8R5X4</accession>
<protein>
    <submittedName>
        <fullName evidence="9">Zn-dependent oligopeptidase</fullName>
    </submittedName>
</protein>
<keyword evidence="3 7" id="KW-0479">Metal-binding</keyword>
<keyword evidence="2 7" id="KW-0645">Protease</keyword>
<keyword evidence="6 7" id="KW-0482">Metalloprotease</keyword>
<dbReference type="Gene3D" id="1.10.1370.10">
    <property type="entry name" value="Neurolysin, domain 3"/>
    <property type="match status" value="1"/>
</dbReference>
<evidence type="ECO:0000256" key="2">
    <source>
        <dbReference type="ARBA" id="ARBA00022670"/>
    </source>
</evidence>
<dbReference type="Pfam" id="PF01432">
    <property type="entry name" value="Peptidase_M3"/>
    <property type="match status" value="1"/>
</dbReference>
<dbReference type="GO" id="GO:0004222">
    <property type="term" value="F:metalloendopeptidase activity"/>
    <property type="evidence" value="ECO:0007669"/>
    <property type="project" value="InterPro"/>
</dbReference>
<dbReference type="CDD" id="cd06456">
    <property type="entry name" value="M3A_DCP"/>
    <property type="match status" value="1"/>
</dbReference>
<evidence type="ECO:0000256" key="5">
    <source>
        <dbReference type="ARBA" id="ARBA00022833"/>
    </source>
</evidence>
<dbReference type="GO" id="GO:0046872">
    <property type="term" value="F:metal ion binding"/>
    <property type="evidence" value="ECO:0007669"/>
    <property type="project" value="UniProtKB-UniRule"/>
</dbReference>
<evidence type="ECO:0000259" key="8">
    <source>
        <dbReference type="Pfam" id="PF01432"/>
    </source>
</evidence>
<dbReference type="PANTHER" id="PTHR43660:SF1">
    <property type="entry name" value="DIPEPTIDYL CARBOXYPEPTIDASE"/>
    <property type="match status" value="1"/>
</dbReference>
<evidence type="ECO:0000313" key="10">
    <source>
        <dbReference type="Proteomes" id="UP000005631"/>
    </source>
</evidence>
<dbReference type="AlphaFoldDB" id="G8R5X4"/>
<organism evidence="9 10">
    <name type="scientific">Owenweeksia hongkongensis (strain DSM 17368 / CIP 108786 / JCM 12287 / NRRL B-23963 / UST20020801)</name>
    <dbReference type="NCBI Taxonomy" id="926562"/>
    <lineage>
        <taxon>Bacteria</taxon>
        <taxon>Pseudomonadati</taxon>
        <taxon>Bacteroidota</taxon>
        <taxon>Flavobacteriia</taxon>
        <taxon>Flavobacteriales</taxon>
        <taxon>Owenweeksiaceae</taxon>
        <taxon>Owenweeksia</taxon>
    </lineage>
</organism>
<evidence type="ECO:0000256" key="3">
    <source>
        <dbReference type="ARBA" id="ARBA00022723"/>
    </source>
</evidence>
<dbReference type="RefSeq" id="WP_014200483.1">
    <property type="nucleotide sequence ID" value="NC_016599.1"/>
</dbReference>
<dbReference type="KEGG" id="oho:Oweho_0100"/>
<sequence length="680" mass="77483">MNPFLQAYNTVFETAPFEEIKEEHFLPALKEAISQGKKEVEDISTNQAEPTFENTIEALEASGEMVSRVAEVFYNLNSAETNDEIQKIARDFSPQLTEYGNDIMLNAALFERVKAVYEADQSALNEEQKMLLQKTYRGFMRNGANLSDEDKDKLRAIDNELSGLSLHFGENVLAETNDFELVIDNEADLEGLPEGIIEAAAETAAEKGKEGKWVFTLQYPSYIPFVTYSQKRELREKMTKAFGSRANKVNDYNNTEILKRIATLRYQRAQLLGFENHAEYTLQERMAEHPDKVKSFLSDILEAGKPAGIREVEELTAYARKNGGPSEIKKWDFSFYSEKLKQEKFQIDDDMLKPYFKLEDVIDGSFKVAELLYGITFHERKDIQKYHKDVITYEVKDAQDNHLAVFYADFFPREGKRNGAWMTSYRSQKNVAGVDIRPHISIVCNFTKPTKTKPSLLTFQEVTTLFHEFGHALHGIMASGTYASLSGTNVFWDFVELPSQVMENWCYEKECLDLFARHYETGEKIPAEMVERLKASASFMEGYATVRQVGLATLDMAWHATNPENVKDVNAYENEVLKDTELLPRVEGSNTSTAFSHIFQGGYSAGYYSYKWAEVLDADAFEYFLEEGIFNENVATRFKKLISAGGTVHPAKLYREFRGRDADPKALLRRAGLLSENAEA</sequence>
<dbReference type="GO" id="GO:0004180">
    <property type="term" value="F:carboxypeptidase activity"/>
    <property type="evidence" value="ECO:0007669"/>
    <property type="project" value="TreeGrafter"/>
</dbReference>
<dbReference type="EMBL" id="CP003156">
    <property type="protein sequence ID" value="AEV31122.1"/>
    <property type="molecule type" value="Genomic_DNA"/>
</dbReference>
<keyword evidence="4 7" id="KW-0378">Hydrolase</keyword>
<comment type="cofactor">
    <cofactor evidence="7">
        <name>Zn(2+)</name>
        <dbReference type="ChEBI" id="CHEBI:29105"/>
    </cofactor>
    <text evidence="7">Binds 1 zinc ion.</text>
</comment>
<dbReference type="Proteomes" id="UP000005631">
    <property type="component" value="Chromosome"/>
</dbReference>
<dbReference type="PATRIC" id="fig|926562.3.peg.101"/>
<dbReference type="eggNOG" id="COG0339">
    <property type="taxonomic scope" value="Bacteria"/>
</dbReference>
<dbReference type="InterPro" id="IPR024079">
    <property type="entry name" value="MetalloPept_cat_dom_sf"/>
</dbReference>
<proteinExistence type="inferred from homology"/>
<dbReference type="PANTHER" id="PTHR43660">
    <property type="entry name" value="DIPEPTIDYL CARBOXYPEPTIDASE"/>
    <property type="match status" value="1"/>
</dbReference>
<dbReference type="SUPFAM" id="SSF55486">
    <property type="entry name" value="Metalloproteases ('zincins'), catalytic domain"/>
    <property type="match status" value="1"/>
</dbReference>